<keyword evidence="1" id="KW-1133">Transmembrane helix</keyword>
<accession>A0AAU8GXY8</accession>
<dbReference type="EMBL" id="CP144373">
    <property type="protein sequence ID" value="XCH47293.1"/>
    <property type="molecule type" value="Genomic_DNA"/>
</dbReference>
<evidence type="ECO:0000256" key="1">
    <source>
        <dbReference type="SAM" id="Phobius"/>
    </source>
</evidence>
<dbReference type="RefSeq" id="WP_353684816.1">
    <property type="nucleotide sequence ID" value="NZ_CP144373.1"/>
</dbReference>
<reference evidence="2" key="1">
    <citation type="submission" date="2024-01" db="EMBL/GenBank/DDBJ databases">
        <title>The first autotrophic representatives of the genus Thermodesulfovibrio.</title>
        <authorList>
            <person name="Maltseva A.I."/>
            <person name="Elcheninov A.G."/>
            <person name="Kublanov I.V."/>
            <person name="Lebedinsky A.V."/>
            <person name="Frolov E.N."/>
        </authorList>
    </citation>
    <scope>NUCLEOTIDE SEQUENCE</scope>
    <source>
        <strain evidence="2">3907-1M</strain>
    </source>
</reference>
<evidence type="ECO:0000313" key="2">
    <source>
        <dbReference type="EMBL" id="XCH47293.1"/>
    </source>
</evidence>
<gene>
    <name evidence="2" type="ORF">V4D30_03220</name>
</gene>
<name>A0AAU8GXY8_9BACT</name>
<evidence type="ECO:0008006" key="3">
    <source>
        <dbReference type="Google" id="ProtNLM"/>
    </source>
</evidence>
<feature type="transmembrane region" description="Helical" evidence="1">
    <location>
        <begin position="18"/>
        <end position="39"/>
    </location>
</feature>
<organism evidence="2">
    <name type="scientific">Thermodesulfovibrio autotrophicus</name>
    <dbReference type="NCBI Taxonomy" id="3118333"/>
    <lineage>
        <taxon>Bacteria</taxon>
        <taxon>Pseudomonadati</taxon>
        <taxon>Nitrospirota</taxon>
        <taxon>Thermodesulfovibrionia</taxon>
        <taxon>Thermodesulfovibrionales</taxon>
        <taxon>Thermodesulfovibrionaceae</taxon>
        <taxon>Thermodesulfovibrio</taxon>
    </lineage>
</organism>
<dbReference type="KEGG" id="taut:V4D30_03220"/>
<protein>
    <recommendedName>
        <fullName evidence="3">Sensor histidine kinase</fullName>
    </recommendedName>
</protein>
<dbReference type="AlphaFoldDB" id="A0AAU8GXY8"/>
<sequence length="67" mass="7826">MFGKIQNLFNSFSLSKKVFILSIVSILIVYSAVALIIYLQTKSKIEHYNVEFLKKEVNFIKETDCMF</sequence>
<proteinExistence type="predicted"/>
<keyword evidence="1" id="KW-0812">Transmembrane</keyword>
<keyword evidence="1" id="KW-0472">Membrane</keyword>